<feature type="region of interest" description="Disordered" evidence="2">
    <location>
        <begin position="258"/>
        <end position="282"/>
    </location>
</feature>
<comment type="caution">
    <text evidence="3">The sequence shown here is derived from an EMBL/GenBank/DDBJ whole genome shotgun (WGS) entry which is preliminary data.</text>
</comment>
<accession>A0A1W0X2Q0</accession>
<name>A0A1W0X2Q0_HYPEX</name>
<proteinExistence type="predicted"/>
<feature type="compositionally biased region" description="Polar residues" evidence="2">
    <location>
        <begin position="191"/>
        <end position="200"/>
    </location>
</feature>
<protein>
    <submittedName>
        <fullName evidence="3">Uncharacterized protein</fullName>
    </submittedName>
</protein>
<evidence type="ECO:0000313" key="4">
    <source>
        <dbReference type="Proteomes" id="UP000192578"/>
    </source>
</evidence>
<keyword evidence="1" id="KW-0175">Coiled coil</keyword>
<evidence type="ECO:0000256" key="2">
    <source>
        <dbReference type="SAM" id="MobiDB-lite"/>
    </source>
</evidence>
<feature type="region of interest" description="Disordered" evidence="2">
    <location>
        <begin position="188"/>
        <end position="223"/>
    </location>
</feature>
<organism evidence="3 4">
    <name type="scientific">Hypsibius exemplaris</name>
    <name type="common">Freshwater tardigrade</name>
    <dbReference type="NCBI Taxonomy" id="2072580"/>
    <lineage>
        <taxon>Eukaryota</taxon>
        <taxon>Metazoa</taxon>
        <taxon>Ecdysozoa</taxon>
        <taxon>Tardigrada</taxon>
        <taxon>Eutardigrada</taxon>
        <taxon>Parachela</taxon>
        <taxon>Hypsibioidea</taxon>
        <taxon>Hypsibiidae</taxon>
        <taxon>Hypsibius</taxon>
    </lineage>
</organism>
<keyword evidence="4" id="KW-1185">Reference proteome</keyword>
<reference evidence="4" key="1">
    <citation type="submission" date="2017-01" db="EMBL/GenBank/DDBJ databases">
        <title>Comparative genomics of anhydrobiosis in the tardigrade Hypsibius dujardini.</title>
        <authorList>
            <person name="Yoshida Y."/>
            <person name="Koutsovoulos G."/>
            <person name="Laetsch D."/>
            <person name="Stevens L."/>
            <person name="Kumar S."/>
            <person name="Horikawa D."/>
            <person name="Ishino K."/>
            <person name="Komine S."/>
            <person name="Tomita M."/>
            <person name="Blaxter M."/>
            <person name="Arakawa K."/>
        </authorList>
    </citation>
    <scope>NUCLEOTIDE SEQUENCE [LARGE SCALE GENOMIC DNA]</scope>
    <source>
        <strain evidence="4">Z151</strain>
    </source>
</reference>
<evidence type="ECO:0000313" key="3">
    <source>
        <dbReference type="EMBL" id="OQV21776.1"/>
    </source>
</evidence>
<dbReference type="OrthoDB" id="10579536at2759"/>
<sequence length="282" mass="31827">MADSSKSELSVSRMDRKKAQKVSEEIGDLLKEAFEKHRTVAKGFQRLEDEILFLKVKAEEDKFKLEKLQRENTSLEDDLSDANKRIANLAKQVGRLQTEVAHWNRKACEVKPMADRNVTALPLQNVSATTSLAVTMPSVVVQRRQITSESATDISPEVFTEKDSTDTGDGASAVDHRPKARRQLFSLIIDKSSNPGTSNGIERKRSCDEIPETPSPPPEPRLQTNTCKVCERYWRAEDARRPGQLKTYDIPYCKVHGKNERPANTPPNFWKQARLSSPKVPK</sequence>
<dbReference type="Proteomes" id="UP000192578">
    <property type="component" value="Unassembled WGS sequence"/>
</dbReference>
<dbReference type="EMBL" id="MTYJ01000021">
    <property type="protein sequence ID" value="OQV21776.1"/>
    <property type="molecule type" value="Genomic_DNA"/>
</dbReference>
<feature type="region of interest" description="Disordered" evidence="2">
    <location>
        <begin position="1"/>
        <end position="21"/>
    </location>
</feature>
<gene>
    <name evidence="3" type="ORF">BV898_04352</name>
</gene>
<dbReference type="AlphaFoldDB" id="A0A1W0X2Q0"/>
<evidence type="ECO:0000256" key="1">
    <source>
        <dbReference type="SAM" id="Coils"/>
    </source>
</evidence>
<feature type="coiled-coil region" evidence="1">
    <location>
        <begin position="58"/>
        <end position="106"/>
    </location>
</feature>